<name>A0A9W4WIK2_9GLOM</name>
<dbReference type="InterPro" id="IPR036291">
    <property type="entry name" value="NAD(P)-bd_dom_sf"/>
</dbReference>
<evidence type="ECO:0000313" key="3">
    <source>
        <dbReference type="Proteomes" id="UP001153678"/>
    </source>
</evidence>
<organism evidence="2 3">
    <name type="scientific">Funneliformis geosporum</name>
    <dbReference type="NCBI Taxonomy" id="1117311"/>
    <lineage>
        <taxon>Eukaryota</taxon>
        <taxon>Fungi</taxon>
        <taxon>Fungi incertae sedis</taxon>
        <taxon>Mucoromycota</taxon>
        <taxon>Glomeromycotina</taxon>
        <taxon>Glomeromycetes</taxon>
        <taxon>Glomerales</taxon>
        <taxon>Glomeraceae</taxon>
        <taxon>Funneliformis</taxon>
    </lineage>
</organism>
<sequence>MNSSHPLSDSKAKFRAEVEKSGLQYTFIFTGLFYEFHSWIGFDIKKKKKATARIRVTGATLSFNELLKRFEKAPSGKLLKIGKYENVTELSSLTLQIMSSQNP</sequence>
<accession>A0A9W4WIK2</accession>
<feature type="transmembrane region" description="Helical" evidence="1">
    <location>
        <begin position="23"/>
        <end position="42"/>
    </location>
</feature>
<keyword evidence="1" id="KW-0472">Membrane</keyword>
<keyword evidence="3" id="KW-1185">Reference proteome</keyword>
<comment type="caution">
    <text evidence="2">The sequence shown here is derived from an EMBL/GenBank/DDBJ whole genome shotgun (WGS) entry which is preliminary data.</text>
</comment>
<gene>
    <name evidence="2" type="ORF">FWILDA_LOCUS1563</name>
</gene>
<reference evidence="2" key="1">
    <citation type="submission" date="2022-08" db="EMBL/GenBank/DDBJ databases">
        <authorList>
            <person name="Kallberg Y."/>
            <person name="Tangrot J."/>
            <person name="Rosling A."/>
        </authorList>
    </citation>
    <scope>NUCLEOTIDE SEQUENCE</scope>
    <source>
        <strain evidence="2">Wild A</strain>
    </source>
</reference>
<keyword evidence="1" id="KW-1133">Transmembrane helix</keyword>
<evidence type="ECO:0000313" key="2">
    <source>
        <dbReference type="EMBL" id="CAI2164428.1"/>
    </source>
</evidence>
<protein>
    <submittedName>
        <fullName evidence="2">11513_t:CDS:1</fullName>
    </submittedName>
</protein>
<dbReference type="Proteomes" id="UP001153678">
    <property type="component" value="Unassembled WGS sequence"/>
</dbReference>
<evidence type="ECO:0000256" key="1">
    <source>
        <dbReference type="SAM" id="Phobius"/>
    </source>
</evidence>
<dbReference type="AlphaFoldDB" id="A0A9W4WIK2"/>
<dbReference type="EMBL" id="CAMKVN010000155">
    <property type="protein sequence ID" value="CAI2164428.1"/>
    <property type="molecule type" value="Genomic_DNA"/>
</dbReference>
<dbReference type="SUPFAM" id="SSF51735">
    <property type="entry name" value="NAD(P)-binding Rossmann-fold domains"/>
    <property type="match status" value="1"/>
</dbReference>
<keyword evidence="1" id="KW-0812">Transmembrane</keyword>
<dbReference type="OrthoDB" id="419598at2759"/>
<proteinExistence type="predicted"/>